<feature type="compositionally biased region" description="Basic and acidic residues" evidence="1">
    <location>
        <begin position="213"/>
        <end position="236"/>
    </location>
</feature>
<organism evidence="3 4">
    <name type="scientific">Nannochloropsis gaditana</name>
    <dbReference type="NCBI Taxonomy" id="72520"/>
    <lineage>
        <taxon>Eukaryota</taxon>
        <taxon>Sar</taxon>
        <taxon>Stramenopiles</taxon>
        <taxon>Ochrophyta</taxon>
        <taxon>Eustigmatophyceae</taxon>
        <taxon>Eustigmatales</taxon>
        <taxon>Monodopsidaceae</taxon>
        <taxon>Nannochloropsis</taxon>
    </lineage>
</organism>
<dbReference type="AlphaFoldDB" id="W7U356"/>
<dbReference type="Pfam" id="PF08588">
    <property type="entry name" value="Duc1"/>
    <property type="match status" value="1"/>
</dbReference>
<reference evidence="3 4" key="1">
    <citation type="journal article" date="2014" name="Mol. Plant">
        <title>Chromosome Scale Genome Assembly and Transcriptome Profiling of Nannochloropsis gaditana in Nitrogen Depletion.</title>
        <authorList>
            <person name="Corteggiani Carpinelli E."/>
            <person name="Telatin A."/>
            <person name="Vitulo N."/>
            <person name="Forcato C."/>
            <person name="D'Angelo M."/>
            <person name="Schiavon R."/>
            <person name="Vezzi A."/>
            <person name="Giacometti G.M."/>
            <person name="Morosinotto T."/>
            <person name="Valle G."/>
        </authorList>
    </citation>
    <scope>NUCLEOTIDE SEQUENCE [LARGE SCALE GENOMIC DNA]</scope>
    <source>
        <strain evidence="3 4">B-31</strain>
    </source>
</reference>
<protein>
    <recommendedName>
        <fullName evidence="2">Domain of unknown function at the cortex 1 domain-containing protein</fullName>
    </recommendedName>
</protein>
<evidence type="ECO:0000313" key="4">
    <source>
        <dbReference type="Proteomes" id="UP000019335"/>
    </source>
</evidence>
<evidence type="ECO:0000313" key="3">
    <source>
        <dbReference type="EMBL" id="EWM27306.1"/>
    </source>
</evidence>
<feature type="compositionally biased region" description="Basic and acidic residues" evidence="1">
    <location>
        <begin position="258"/>
        <end position="269"/>
    </location>
</feature>
<gene>
    <name evidence="3" type="ORF">Naga_101338g1</name>
</gene>
<evidence type="ECO:0000256" key="1">
    <source>
        <dbReference type="SAM" id="MobiDB-lite"/>
    </source>
</evidence>
<feature type="region of interest" description="Disordered" evidence="1">
    <location>
        <begin position="159"/>
        <end position="194"/>
    </location>
</feature>
<feature type="region of interest" description="Disordered" evidence="1">
    <location>
        <begin position="207"/>
        <end position="347"/>
    </location>
</feature>
<feature type="compositionally biased region" description="Acidic residues" evidence="1">
    <location>
        <begin position="335"/>
        <end position="344"/>
    </location>
</feature>
<dbReference type="InterPro" id="IPR013897">
    <property type="entry name" value="Duc1"/>
</dbReference>
<proteinExistence type="predicted"/>
<comment type="caution">
    <text evidence="3">The sequence shown here is derived from an EMBL/GenBank/DDBJ whole genome shotgun (WGS) entry which is preliminary data.</text>
</comment>
<keyword evidence="4" id="KW-1185">Reference proteome</keyword>
<feature type="domain" description="Domain of unknown function at the cortex 1" evidence="2">
    <location>
        <begin position="360"/>
        <end position="418"/>
    </location>
</feature>
<feature type="non-terminal residue" evidence="3">
    <location>
        <position position="420"/>
    </location>
</feature>
<feature type="compositionally biased region" description="Basic and acidic residues" evidence="1">
    <location>
        <begin position="302"/>
        <end position="311"/>
    </location>
</feature>
<feature type="compositionally biased region" description="Basic and acidic residues" evidence="1">
    <location>
        <begin position="169"/>
        <end position="186"/>
    </location>
</feature>
<dbReference type="Proteomes" id="UP000019335">
    <property type="component" value="Chromosome 7"/>
</dbReference>
<dbReference type="EMBL" id="AZIL01000505">
    <property type="protein sequence ID" value="EWM27306.1"/>
    <property type="molecule type" value="Genomic_DNA"/>
</dbReference>
<sequence>MDTQPPPTTTSIVPGATLIVEDACDFFDLSDFLFRARLAPGKLALAVTGTKEEGQVGVLTSRGRPILELLDTRAMGSRLGLKPWSASRQASGREGGNGRGASLSVETLMDAVGKTHNLVSVSLAVDDPSETAQQCLAAGATAMEVEDGGVEKGEVVLVPWGGGRGGGTEYHEEGREGREDRRRGDGGEEGTPKGGLILFLRLGEAHVGGQDSGGRRERAETGGEVVRQDVRRKEGEGGEVQGGPQGVREATEAWVTEAKGRERGGREGGEGGAEGGGREGGGREGGEGGEEGTEFPTLSIELLERGGRDGGEGGARGGVRGEKRPTTAADSTRSEEEEEEEEGTEFPTLSIELLRCSRPRGLRANTRHPLPIETGTFRGAFLLLLRDDDADPPEPRHHRHMFHGKQRRFCIQVQGRFKVG</sequence>
<name>W7U356_9STRA</name>
<evidence type="ECO:0000259" key="2">
    <source>
        <dbReference type="Pfam" id="PF08588"/>
    </source>
</evidence>
<feature type="compositionally biased region" description="Basic and acidic residues" evidence="1">
    <location>
        <begin position="276"/>
        <end position="286"/>
    </location>
</feature>
<accession>W7U356</accession>